<gene>
    <name evidence="2" type="ORF">HYX28_10200</name>
</gene>
<keyword evidence="1" id="KW-1133">Transmembrane helix</keyword>
<feature type="transmembrane region" description="Helical" evidence="1">
    <location>
        <begin position="92"/>
        <end position="113"/>
    </location>
</feature>
<evidence type="ECO:0000313" key="2">
    <source>
        <dbReference type="EMBL" id="MBI2679140.1"/>
    </source>
</evidence>
<organism evidence="2 3">
    <name type="scientific">Candidatus Korobacter versatilis</name>
    <dbReference type="NCBI Taxonomy" id="658062"/>
    <lineage>
        <taxon>Bacteria</taxon>
        <taxon>Pseudomonadati</taxon>
        <taxon>Acidobacteriota</taxon>
        <taxon>Terriglobia</taxon>
        <taxon>Terriglobales</taxon>
        <taxon>Candidatus Korobacteraceae</taxon>
        <taxon>Candidatus Korobacter</taxon>
    </lineage>
</organism>
<dbReference type="Proteomes" id="UP000779809">
    <property type="component" value="Unassembled WGS sequence"/>
</dbReference>
<sequence length="194" mass="20341">MAGEVRLDDLRYIRQAMASAGSFTAVSGRGQMLVGATALVAAAASQHMFLGSGWMTLWLAEAAVAIAISLLMSERKAKRMGVPLWSAVARKFVLALVPPLVAGGVLTVALWFADESHAGVRHLVPGMWLLLYGTAVVTGGSFSVRVVPLMGYAFMVLGGVALALPLGWAWLVLGAGFGGLHILFGWVIARQHGG</sequence>
<evidence type="ECO:0000256" key="1">
    <source>
        <dbReference type="SAM" id="Phobius"/>
    </source>
</evidence>
<name>A0A932EPS9_9BACT</name>
<feature type="transmembrane region" description="Helical" evidence="1">
    <location>
        <begin position="32"/>
        <end position="49"/>
    </location>
</feature>
<feature type="transmembrane region" description="Helical" evidence="1">
    <location>
        <begin position="119"/>
        <end position="139"/>
    </location>
</feature>
<comment type="caution">
    <text evidence="2">The sequence shown here is derived from an EMBL/GenBank/DDBJ whole genome shotgun (WGS) entry which is preliminary data.</text>
</comment>
<evidence type="ECO:0000313" key="3">
    <source>
        <dbReference type="Proteomes" id="UP000779809"/>
    </source>
</evidence>
<reference evidence="2" key="1">
    <citation type="submission" date="2020-07" db="EMBL/GenBank/DDBJ databases">
        <title>Huge and variable diversity of episymbiotic CPR bacteria and DPANN archaea in groundwater ecosystems.</title>
        <authorList>
            <person name="He C.Y."/>
            <person name="Keren R."/>
            <person name="Whittaker M."/>
            <person name="Farag I.F."/>
            <person name="Doudna J."/>
            <person name="Cate J.H.D."/>
            <person name="Banfield J.F."/>
        </authorList>
    </citation>
    <scope>NUCLEOTIDE SEQUENCE</scope>
    <source>
        <strain evidence="2">NC_groundwater_580_Pr5_B-0.1um_64_19</strain>
    </source>
</reference>
<accession>A0A932EPS9</accession>
<dbReference type="AlphaFoldDB" id="A0A932EPS9"/>
<keyword evidence="1" id="KW-0812">Transmembrane</keyword>
<feature type="transmembrane region" description="Helical" evidence="1">
    <location>
        <begin position="55"/>
        <end position="72"/>
    </location>
</feature>
<dbReference type="EMBL" id="JACPNR010000012">
    <property type="protein sequence ID" value="MBI2679140.1"/>
    <property type="molecule type" value="Genomic_DNA"/>
</dbReference>
<proteinExistence type="predicted"/>
<protein>
    <submittedName>
        <fullName evidence="2">Uncharacterized protein</fullName>
    </submittedName>
</protein>
<keyword evidence="1" id="KW-0472">Membrane</keyword>